<reference evidence="6 7" key="1">
    <citation type="submission" date="2024-01" db="EMBL/GenBank/DDBJ databases">
        <title>The complete chloroplast genome sequence of Lithospermum erythrorhizon: insights into the phylogenetic relationship among Boraginaceae species and the maternal lineages of purple gromwells.</title>
        <authorList>
            <person name="Okada T."/>
            <person name="Watanabe K."/>
        </authorList>
    </citation>
    <scope>NUCLEOTIDE SEQUENCE [LARGE SCALE GENOMIC DNA]</scope>
</reference>
<dbReference type="InterPro" id="IPR015943">
    <property type="entry name" value="WD40/YVTN_repeat-like_dom_sf"/>
</dbReference>
<dbReference type="EMBL" id="BAABME010009630">
    <property type="protein sequence ID" value="GAA0175513.1"/>
    <property type="molecule type" value="Genomic_DNA"/>
</dbReference>
<comment type="caution">
    <text evidence="6">The sequence shown here is derived from an EMBL/GenBank/DDBJ whole genome shotgun (WGS) entry which is preliminary data.</text>
</comment>
<proteinExistence type="inferred from homology"/>
<dbReference type="PANTHER" id="PTHR19853:SF0">
    <property type="entry name" value="WD REPEAT-CONTAINING PROTEIN 3"/>
    <property type="match status" value="1"/>
</dbReference>
<accession>A0AAV3RJX8</accession>
<feature type="compositionally biased region" description="Basic and acidic residues" evidence="4">
    <location>
        <begin position="321"/>
        <end position="330"/>
    </location>
</feature>
<dbReference type="InterPro" id="IPR007148">
    <property type="entry name" value="SSU_processome_Utp12"/>
</dbReference>
<evidence type="ECO:0000256" key="2">
    <source>
        <dbReference type="ARBA" id="ARBA00022737"/>
    </source>
</evidence>
<evidence type="ECO:0000313" key="6">
    <source>
        <dbReference type="EMBL" id="GAA0175513.1"/>
    </source>
</evidence>
<dbReference type="GO" id="GO:0034388">
    <property type="term" value="C:Pwp2p-containing subcomplex of 90S preribosome"/>
    <property type="evidence" value="ECO:0007669"/>
    <property type="project" value="TreeGrafter"/>
</dbReference>
<dbReference type="Gene3D" id="2.130.10.10">
    <property type="entry name" value="YVTN repeat-like/Quinoprotein amine dehydrogenase"/>
    <property type="match status" value="1"/>
</dbReference>
<dbReference type="PANTHER" id="PTHR19853">
    <property type="entry name" value="WD REPEAT CONTAINING PROTEIN 3 WDR3"/>
    <property type="match status" value="1"/>
</dbReference>
<dbReference type="GO" id="GO:0030490">
    <property type="term" value="P:maturation of SSU-rRNA"/>
    <property type="evidence" value="ECO:0007669"/>
    <property type="project" value="TreeGrafter"/>
</dbReference>
<dbReference type="AlphaFoldDB" id="A0AAV3RJX8"/>
<dbReference type="Proteomes" id="UP001454036">
    <property type="component" value="Unassembled WGS sequence"/>
</dbReference>
<evidence type="ECO:0000256" key="1">
    <source>
        <dbReference type="ARBA" id="ARBA00022574"/>
    </source>
</evidence>
<dbReference type="SUPFAM" id="SSF50978">
    <property type="entry name" value="WD40 repeat-like"/>
    <property type="match status" value="1"/>
</dbReference>
<evidence type="ECO:0000256" key="3">
    <source>
        <dbReference type="ARBA" id="ARBA00038229"/>
    </source>
</evidence>
<comment type="similarity">
    <text evidence="3">Belongs to the WD repeat WDR3/UTP12 family.</text>
</comment>
<name>A0AAV3RJX8_LITER</name>
<sequence length="330" mass="37315">MKMNDAVLAIAVSPNGKHIAVALADGTVKVYYMDSHKFFLSLYGHKLPVSCLDISTDGDLLIFGDCHKSIFAHAASVRAVKFLRNTHYVFSVGNDRLDLLIDPYADGIELRNLFSSRKSKKKGWRKCLNLILRICLRIKVCQRRKFQRKELSALDMADAEIKRLADHEEEKLKGKLAHFRPNILMLGLSPSDFMLRAISNVQTNDLELTLLALPFSDALKLLSHLKDWATIPDKVELVGRVATLLLQLHRNQLVSTVAAKPVLTSLKDIIPARVKECKDTLGFNLAVMDHLKQLMALRSDAPFRDAKRADIKEKKRKKKQKEVDGTHVWS</sequence>
<dbReference type="InterPro" id="IPR001680">
    <property type="entry name" value="WD40_rpt"/>
</dbReference>
<gene>
    <name evidence="6" type="ORF">LIER_28674</name>
</gene>
<evidence type="ECO:0000313" key="7">
    <source>
        <dbReference type="Proteomes" id="UP001454036"/>
    </source>
</evidence>
<dbReference type="Pfam" id="PF04003">
    <property type="entry name" value="Utp12"/>
    <property type="match status" value="1"/>
</dbReference>
<protein>
    <recommendedName>
        <fullName evidence="5">Small-subunit processome Utp12 domain-containing protein</fullName>
    </recommendedName>
</protein>
<dbReference type="GO" id="GO:0030515">
    <property type="term" value="F:snoRNA binding"/>
    <property type="evidence" value="ECO:0007669"/>
    <property type="project" value="TreeGrafter"/>
</dbReference>
<feature type="region of interest" description="Disordered" evidence="4">
    <location>
        <begin position="308"/>
        <end position="330"/>
    </location>
</feature>
<evidence type="ECO:0000256" key="4">
    <source>
        <dbReference type="SAM" id="MobiDB-lite"/>
    </source>
</evidence>
<feature type="domain" description="Small-subunit processome Utp12" evidence="5">
    <location>
        <begin position="192"/>
        <end position="293"/>
    </location>
</feature>
<dbReference type="Pfam" id="PF00400">
    <property type="entry name" value="WD40"/>
    <property type="match status" value="2"/>
</dbReference>
<evidence type="ECO:0000259" key="5">
    <source>
        <dbReference type="Pfam" id="PF04003"/>
    </source>
</evidence>
<dbReference type="InterPro" id="IPR036322">
    <property type="entry name" value="WD40_repeat_dom_sf"/>
</dbReference>
<dbReference type="InterPro" id="IPR051570">
    <property type="entry name" value="TBC1_cilium_biogenesis"/>
</dbReference>
<dbReference type="GO" id="GO:0032040">
    <property type="term" value="C:small-subunit processome"/>
    <property type="evidence" value="ECO:0007669"/>
    <property type="project" value="TreeGrafter"/>
</dbReference>
<keyword evidence="1" id="KW-0853">WD repeat</keyword>
<keyword evidence="2" id="KW-0677">Repeat</keyword>
<keyword evidence="7" id="KW-1185">Reference proteome</keyword>
<organism evidence="6 7">
    <name type="scientific">Lithospermum erythrorhizon</name>
    <name type="common">Purple gromwell</name>
    <name type="synonym">Lithospermum officinale var. erythrorhizon</name>
    <dbReference type="NCBI Taxonomy" id="34254"/>
    <lineage>
        <taxon>Eukaryota</taxon>
        <taxon>Viridiplantae</taxon>
        <taxon>Streptophyta</taxon>
        <taxon>Embryophyta</taxon>
        <taxon>Tracheophyta</taxon>
        <taxon>Spermatophyta</taxon>
        <taxon>Magnoliopsida</taxon>
        <taxon>eudicotyledons</taxon>
        <taxon>Gunneridae</taxon>
        <taxon>Pentapetalae</taxon>
        <taxon>asterids</taxon>
        <taxon>lamiids</taxon>
        <taxon>Boraginales</taxon>
        <taxon>Boraginaceae</taxon>
        <taxon>Boraginoideae</taxon>
        <taxon>Lithospermeae</taxon>
        <taxon>Lithospermum</taxon>
    </lineage>
</organism>